<dbReference type="RefSeq" id="WP_050355190.1">
    <property type="nucleotide sequence ID" value="NZ_LGSS01000006.1"/>
</dbReference>
<dbReference type="InterPro" id="IPR038222">
    <property type="entry name" value="DHHA2_dom_sf"/>
</dbReference>
<dbReference type="GO" id="GO:0005737">
    <property type="term" value="C:cytoplasm"/>
    <property type="evidence" value="ECO:0007669"/>
    <property type="project" value="InterPro"/>
</dbReference>
<dbReference type="SMART" id="SM01131">
    <property type="entry name" value="DHHA2"/>
    <property type="match status" value="1"/>
</dbReference>
<dbReference type="GO" id="GO:0046872">
    <property type="term" value="F:metal ion binding"/>
    <property type="evidence" value="ECO:0007669"/>
    <property type="project" value="UniProtKB-KW"/>
</dbReference>
<gene>
    <name evidence="9" type="ORF">CLPU_6c01630</name>
</gene>
<evidence type="ECO:0000259" key="8">
    <source>
        <dbReference type="SMART" id="SM01131"/>
    </source>
</evidence>
<evidence type="ECO:0000256" key="5">
    <source>
        <dbReference type="ARBA" id="ARBA00023211"/>
    </source>
</evidence>
<evidence type="ECO:0000256" key="6">
    <source>
        <dbReference type="ARBA" id="ARBA00032535"/>
    </source>
</evidence>
<dbReference type="InterPro" id="IPR001667">
    <property type="entry name" value="DDH_dom"/>
</dbReference>
<accession>A0A0L0WB63</accession>
<reference evidence="10" key="1">
    <citation type="submission" date="2015-07" db="EMBL/GenBank/DDBJ databases">
        <title>Draft genome sequence of the purine-degrading Gottschalkia purinilyticum DSM 1384 (formerly Clostridium purinilyticum).</title>
        <authorList>
            <person name="Poehlein A."/>
            <person name="Schiel-Bengelsdorf B."/>
            <person name="Bengelsdorf F.R."/>
            <person name="Daniel R."/>
            <person name="Duerre P."/>
        </authorList>
    </citation>
    <scope>NUCLEOTIDE SEQUENCE [LARGE SCALE GENOMIC DNA]</scope>
    <source>
        <strain evidence="10">DSM 1384</strain>
    </source>
</reference>
<evidence type="ECO:0000313" key="10">
    <source>
        <dbReference type="Proteomes" id="UP000037267"/>
    </source>
</evidence>
<sequence>MSILVFGHKNPDTDSITAAISFSYLKNQLGFDTEPAALGEPSKETQYILDYFKVEKPQIIKNVSGKKVMLVDHNEYGQSAEGLEEAELLEIIDHHKIGDITTSVPINFRNMTVGSSCTVVFTMFKENGIEIPYNIAGLLISGIISDTLLFRSPTTTDIDRNAVEELNKILKLDLEEYAMNVFKSGTSLEGYTIEEIFYRDFKEFKLNDDRIGIGQVFTLDIEKVFERKQEFIDFMKKSSKDNGYYITLLAITDILKEGSYILFECDNPKIISSAFNVQAEQGVFVEGLVSRKKQIVPNITDAINLCK</sequence>
<dbReference type="Pfam" id="PF01368">
    <property type="entry name" value="DHH"/>
    <property type="match status" value="1"/>
</dbReference>
<dbReference type="InterPro" id="IPR038763">
    <property type="entry name" value="DHH_sf"/>
</dbReference>
<dbReference type="EMBL" id="LGSS01000006">
    <property type="protein sequence ID" value="KNF08677.1"/>
    <property type="molecule type" value="Genomic_DNA"/>
</dbReference>
<dbReference type="InterPro" id="IPR004097">
    <property type="entry name" value="DHHA2"/>
</dbReference>
<organism evidence="9 10">
    <name type="scientific">Gottschalkia purinilytica</name>
    <name type="common">Clostridium purinilyticum</name>
    <dbReference type="NCBI Taxonomy" id="1503"/>
    <lineage>
        <taxon>Bacteria</taxon>
        <taxon>Bacillati</taxon>
        <taxon>Bacillota</taxon>
        <taxon>Tissierellia</taxon>
        <taxon>Tissierellales</taxon>
        <taxon>Gottschalkiaceae</taxon>
        <taxon>Gottschalkia</taxon>
    </lineage>
</organism>
<proteinExistence type="predicted"/>
<dbReference type="STRING" id="1503.CLPU_6c01630"/>
<dbReference type="Gene3D" id="3.10.310.20">
    <property type="entry name" value="DHHA2 domain"/>
    <property type="match status" value="1"/>
</dbReference>
<name>A0A0L0WB63_GOTPU</name>
<dbReference type="Proteomes" id="UP000037267">
    <property type="component" value="Unassembled WGS sequence"/>
</dbReference>
<dbReference type="PANTHER" id="PTHR12112">
    <property type="entry name" value="BNIP - RELATED"/>
    <property type="match status" value="1"/>
</dbReference>
<evidence type="ECO:0000256" key="4">
    <source>
        <dbReference type="ARBA" id="ARBA00022801"/>
    </source>
</evidence>
<evidence type="ECO:0000256" key="1">
    <source>
        <dbReference type="ARBA" id="ARBA00001936"/>
    </source>
</evidence>
<keyword evidence="4" id="KW-0378">Hydrolase</keyword>
<dbReference type="PANTHER" id="PTHR12112:SF22">
    <property type="entry name" value="MANGANESE-DEPENDENT INORGANIC PYROPHOSPHATASE-RELATED"/>
    <property type="match status" value="1"/>
</dbReference>
<keyword evidence="5" id="KW-0464">Manganese</keyword>
<feature type="domain" description="DHHA2" evidence="8">
    <location>
        <begin position="178"/>
        <end position="303"/>
    </location>
</feature>
<dbReference type="Gene3D" id="3.90.1640.10">
    <property type="entry name" value="inorganic pyrophosphatase (n-terminal core)"/>
    <property type="match status" value="1"/>
</dbReference>
<dbReference type="SUPFAM" id="SSF64182">
    <property type="entry name" value="DHH phosphoesterases"/>
    <property type="match status" value="1"/>
</dbReference>
<keyword evidence="10" id="KW-1185">Reference proteome</keyword>
<evidence type="ECO:0000313" key="9">
    <source>
        <dbReference type="EMBL" id="KNF08677.1"/>
    </source>
</evidence>
<dbReference type="NCBIfam" id="NF003877">
    <property type="entry name" value="PRK05427.1"/>
    <property type="match status" value="1"/>
</dbReference>
<evidence type="ECO:0000256" key="3">
    <source>
        <dbReference type="ARBA" id="ARBA00022723"/>
    </source>
</evidence>
<dbReference type="EC" id="3.6.1.1" evidence="2"/>
<dbReference type="GO" id="GO:0004427">
    <property type="term" value="F:inorganic diphosphate phosphatase activity"/>
    <property type="evidence" value="ECO:0007669"/>
    <property type="project" value="UniProtKB-EC"/>
</dbReference>
<comment type="catalytic activity">
    <reaction evidence="7">
        <text>diphosphate + H2O = 2 phosphate + H(+)</text>
        <dbReference type="Rhea" id="RHEA:24576"/>
        <dbReference type="ChEBI" id="CHEBI:15377"/>
        <dbReference type="ChEBI" id="CHEBI:15378"/>
        <dbReference type="ChEBI" id="CHEBI:33019"/>
        <dbReference type="ChEBI" id="CHEBI:43474"/>
        <dbReference type="EC" id="3.6.1.1"/>
    </reaction>
</comment>
<dbReference type="FunFam" id="3.90.1640.10:FF:000001">
    <property type="entry name" value="Probable manganese-dependent inorganic pyrophosphatase"/>
    <property type="match status" value="1"/>
</dbReference>
<dbReference type="AlphaFoldDB" id="A0A0L0WB63"/>
<evidence type="ECO:0000256" key="7">
    <source>
        <dbReference type="ARBA" id="ARBA00047820"/>
    </source>
</evidence>
<dbReference type="Pfam" id="PF02833">
    <property type="entry name" value="DHHA2"/>
    <property type="match status" value="1"/>
</dbReference>
<evidence type="ECO:0000256" key="2">
    <source>
        <dbReference type="ARBA" id="ARBA00012146"/>
    </source>
</evidence>
<comment type="caution">
    <text evidence="9">The sequence shown here is derived from an EMBL/GenBank/DDBJ whole genome shotgun (WGS) entry which is preliminary data.</text>
</comment>
<dbReference type="PATRIC" id="fig|1503.3.peg.2964"/>
<comment type="cofactor">
    <cofactor evidence="1">
        <name>Mn(2+)</name>
        <dbReference type="ChEBI" id="CHEBI:29035"/>
    </cofactor>
</comment>
<protein>
    <recommendedName>
        <fullName evidence="2">inorganic diphosphatase</fullName>
        <ecNumber evidence="2">3.6.1.1</ecNumber>
    </recommendedName>
    <alternativeName>
        <fullName evidence="6">Pyrophosphate phospho-hydrolase</fullName>
    </alternativeName>
</protein>
<dbReference type="OrthoDB" id="9766150at2"/>
<keyword evidence="3" id="KW-0479">Metal-binding</keyword>